<gene>
    <name evidence="2" type="ORF">HNP97_001356</name>
</gene>
<accession>A0A7J9S052</accession>
<evidence type="ECO:0000256" key="1">
    <source>
        <dbReference type="SAM" id="MobiDB-lite"/>
    </source>
</evidence>
<dbReference type="EMBL" id="JACHIQ010000002">
    <property type="protein sequence ID" value="MBB6067846.1"/>
    <property type="molecule type" value="Genomic_DNA"/>
</dbReference>
<feature type="region of interest" description="Disordered" evidence="1">
    <location>
        <begin position="76"/>
        <end position="100"/>
    </location>
</feature>
<reference evidence="2 3" key="1">
    <citation type="submission" date="2020-08" db="EMBL/GenBank/DDBJ databases">
        <title>Genomic Encyclopedia of Type Strains, Phase IV (KMG-V): Genome sequencing to study the core and pangenomes of soil and plant-associated prokaryotes.</title>
        <authorList>
            <person name="Whitman W."/>
        </authorList>
    </citation>
    <scope>NUCLEOTIDE SEQUENCE [LARGE SCALE GENOMIC DNA]</scope>
    <source>
        <strain evidence="2 3">DSM 7078</strain>
    </source>
</reference>
<dbReference type="AlphaFoldDB" id="A0A7J9S052"/>
<evidence type="ECO:0000313" key="3">
    <source>
        <dbReference type="Proteomes" id="UP000584706"/>
    </source>
</evidence>
<proteinExistence type="predicted"/>
<sequence length="246" mass="28255">MSDEMINYEIAAKLYNKKYNEKFSANTVKIQVFEQEEVCKSLNAPFNEKKELAAWLNGFGLLEEYQNEIAKVVTPKSEIKSEKPKTKNNGETLPEDKTQNKKIPASLPELLTEVNQKISTLTAGRKKMKFEDFKDMRLHLGDFEIVNYHDDIEDKDVRFVNFTVKGEWEHYCSVGSEIVVGRFSELQKGLESNPEVRDEFENKGIIAVLTEKESKKKKRIYQTCIFMPVSEDGANIPPIPEFSAEA</sequence>
<dbReference type="RefSeq" id="WP_183546880.1">
    <property type="nucleotide sequence ID" value="NZ_JACHIQ010000002.1"/>
</dbReference>
<name>A0A7J9S052_METMI</name>
<organism evidence="2 3">
    <name type="scientific">Methanococcus maripaludis</name>
    <name type="common">Methanococcus deltae</name>
    <dbReference type="NCBI Taxonomy" id="39152"/>
    <lineage>
        <taxon>Archaea</taxon>
        <taxon>Methanobacteriati</taxon>
        <taxon>Methanobacteriota</taxon>
        <taxon>Methanomada group</taxon>
        <taxon>Methanococci</taxon>
        <taxon>Methanococcales</taxon>
        <taxon>Methanococcaceae</taxon>
        <taxon>Methanococcus</taxon>
    </lineage>
</organism>
<protein>
    <submittedName>
        <fullName evidence="2">Uncharacterized protein</fullName>
    </submittedName>
</protein>
<dbReference type="Proteomes" id="UP000584706">
    <property type="component" value="Unassembled WGS sequence"/>
</dbReference>
<evidence type="ECO:0000313" key="2">
    <source>
        <dbReference type="EMBL" id="MBB6067846.1"/>
    </source>
</evidence>
<comment type="caution">
    <text evidence="2">The sequence shown here is derived from an EMBL/GenBank/DDBJ whole genome shotgun (WGS) entry which is preliminary data.</text>
</comment>